<evidence type="ECO:0000313" key="3">
    <source>
        <dbReference type="Proteomes" id="UP000199518"/>
    </source>
</evidence>
<keyword evidence="1" id="KW-0472">Membrane</keyword>
<dbReference type="Proteomes" id="UP000199518">
    <property type="component" value="Unassembled WGS sequence"/>
</dbReference>
<proteinExistence type="predicted"/>
<organism evidence="2 3">
    <name type="scientific">Planctomicrobium piriforme</name>
    <dbReference type="NCBI Taxonomy" id="1576369"/>
    <lineage>
        <taxon>Bacteria</taxon>
        <taxon>Pseudomonadati</taxon>
        <taxon>Planctomycetota</taxon>
        <taxon>Planctomycetia</taxon>
        <taxon>Planctomycetales</taxon>
        <taxon>Planctomycetaceae</taxon>
        <taxon>Planctomicrobium</taxon>
    </lineage>
</organism>
<dbReference type="RefSeq" id="WP_092056551.1">
    <property type="nucleotide sequence ID" value="NZ_FOQD01000023.1"/>
</dbReference>
<protein>
    <recommendedName>
        <fullName evidence="4">DUF4440 domain-containing protein</fullName>
    </recommendedName>
</protein>
<keyword evidence="1" id="KW-1133">Transmembrane helix</keyword>
<feature type="transmembrane region" description="Helical" evidence="1">
    <location>
        <begin position="31"/>
        <end position="50"/>
    </location>
</feature>
<evidence type="ECO:0000313" key="2">
    <source>
        <dbReference type="EMBL" id="SFJ55332.1"/>
    </source>
</evidence>
<reference evidence="3" key="1">
    <citation type="submission" date="2016-10" db="EMBL/GenBank/DDBJ databases">
        <authorList>
            <person name="Varghese N."/>
            <person name="Submissions S."/>
        </authorList>
    </citation>
    <scope>NUCLEOTIDE SEQUENCE [LARGE SCALE GENOMIC DNA]</scope>
    <source>
        <strain evidence="3">DSM 26348</strain>
    </source>
</reference>
<accession>A0A1I3SBG4</accession>
<dbReference type="EMBL" id="FOQD01000023">
    <property type="protein sequence ID" value="SFJ55332.1"/>
    <property type="molecule type" value="Genomic_DNA"/>
</dbReference>
<dbReference type="AlphaFoldDB" id="A0A1I3SBG4"/>
<evidence type="ECO:0008006" key="4">
    <source>
        <dbReference type="Google" id="ProtNLM"/>
    </source>
</evidence>
<keyword evidence="1" id="KW-0812">Transmembrane</keyword>
<feature type="transmembrane region" description="Helical" evidence="1">
    <location>
        <begin position="6"/>
        <end position="24"/>
    </location>
</feature>
<dbReference type="OrthoDB" id="214920at2"/>
<evidence type="ECO:0000256" key="1">
    <source>
        <dbReference type="SAM" id="Phobius"/>
    </source>
</evidence>
<name>A0A1I3SBG4_9PLAN</name>
<dbReference type="STRING" id="1576369.SAMN05421753_12367"/>
<sequence>MWPSENPWPAVVVCLIAAVALSIAWSQQRRIWLLLAALGALLLGGGAIALDRAVTTPAEIVAENVYGITQAFHDRDLERTRSYISNSAWDVHLLAAEGYNLVQVQDDMRVTDVQVEMLAQNTRARSRFRVNATVNFAGGSSRVATMWEAKWQPEKDGWKMIEIIALDPITKEQQGYLEVHRDRVRQLYPR</sequence>
<gene>
    <name evidence="2" type="ORF">SAMN05421753_12367</name>
</gene>
<keyword evidence="3" id="KW-1185">Reference proteome</keyword>